<evidence type="ECO:0000259" key="5">
    <source>
        <dbReference type="PROSITE" id="PS50931"/>
    </source>
</evidence>
<gene>
    <name evidence="6" type="ORF">SAMN04515666_105488</name>
</gene>
<dbReference type="InterPro" id="IPR036388">
    <property type="entry name" value="WH-like_DNA-bd_sf"/>
</dbReference>
<evidence type="ECO:0000256" key="3">
    <source>
        <dbReference type="ARBA" id="ARBA00023125"/>
    </source>
</evidence>
<dbReference type="SUPFAM" id="SSF46785">
    <property type="entry name" value="Winged helix' DNA-binding domain"/>
    <property type="match status" value="1"/>
</dbReference>
<evidence type="ECO:0000256" key="1">
    <source>
        <dbReference type="ARBA" id="ARBA00009437"/>
    </source>
</evidence>
<keyword evidence="7" id="KW-1185">Reference proteome</keyword>
<dbReference type="PRINTS" id="PR00039">
    <property type="entry name" value="HTHLYSR"/>
</dbReference>
<dbReference type="CDD" id="cd08415">
    <property type="entry name" value="PBP2_LysR_opines_like"/>
    <property type="match status" value="1"/>
</dbReference>
<dbReference type="Gene3D" id="3.40.190.290">
    <property type="match status" value="1"/>
</dbReference>
<dbReference type="GO" id="GO:0043565">
    <property type="term" value="F:sequence-specific DNA binding"/>
    <property type="evidence" value="ECO:0007669"/>
    <property type="project" value="TreeGrafter"/>
</dbReference>
<reference evidence="7" key="1">
    <citation type="submission" date="2016-10" db="EMBL/GenBank/DDBJ databases">
        <authorList>
            <person name="Varghese N."/>
            <person name="Submissions S."/>
        </authorList>
    </citation>
    <scope>NUCLEOTIDE SEQUENCE [LARGE SCALE GENOMIC DNA]</scope>
    <source>
        <strain evidence="7">LMG 26383,CCUG 61248,R- 45681</strain>
    </source>
</reference>
<protein>
    <submittedName>
        <fullName evidence="6">DNA-binding transcriptional regulator, LysR family</fullName>
    </submittedName>
</protein>
<evidence type="ECO:0000256" key="4">
    <source>
        <dbReference type="ARBA" id="ARBA00023163"/>
    </source>
</evidence>
<dbReference type="STRING" id="1036779.SAMN04515666_105488"/>
<dbReference type="InterPro" id="IPR005119">
    <property type="entry name" value="LysR_subst-bd"/>
</dbReference>
<dbReference type="AlphaFoldDB" id="A0A1H7TG31"/>
<feature type="domain" description="HTH lysR-type" evidence="5">
    <location>
        <begin position="2"/>
        <end position="59"/>
    </location>
</feature>
<dbReference type="PANTHER" id="PTHR30427:SF1">
    <property type="entry name" value="TRANSCRIPTIONAL ACTIVATOR PROTEIN LYSR"/>
    <property type="match status" value="1"/>
</dbReference>
<dbReference type="GO" id="GO:0003700">
    <property type="term" value="F:DNA-binding transcription factor activity"/>
    <property type="evidence" value="ECO:0007669"/>
    <property type="project" value="InterPro"/>
</dbReference>
<organism evidence="6 7">
    <name type="scientific">Bosea lupini</name>
    <dbReference type="NCBI Taxonomy" id="1036779"/>
    <lineage>
        <taxon>Bacteria</taxon>
        <taxon>Pseudomonadati</taxon>
        <taxon>Pseudomonadota</taxon>
        <taxon>Alphaproteobacteria</taxon>
        <taxon>Hyphomicrobiales</taxon>
        <taxon>Boseaceae</taxon>
        <taxon>Bosea</taxon>
    </lineage>
</organism>
<dbReference type="OrthoDB" id="8479870at2"/>
<keyword evidence="2" id="KW-0805">Transcription regulation</keyword>
<comment type="similarity">
    <text evidence="1">Belongs to the LysR transcriptional regulatory family.</text>
</comment>
<dbReference type="PROSITE" id="PS50931">
    <property type="entry name" value="HTH_LYSR"/>
    <property type="match status" value="1"/>
</dbReference>
<evidence type="ECO:0000256" key="2">
    <source>
        <dbReference type="ARBA" id="ARBA00023015"/>
    </source>
</evidence>
<dbReference type="InterPro" id="IPR000847">
    <property type="entry name" value="LysR_HTH_N"/>
</dbReference>
<accession>A0A1H7TG31</accession>
<evidence type="ECO:0000313" key="7">
    <source>
        <dbReference type="Proteomes" id="UP000199664"/>
    </source>
</evidence>
<keyword evidence="4" id="KW-0804">Transcription</keyword>
<dbReference type="GO" id="GO:0010628">
    <property type="term" value="P:positive regulation of gene expression"/>
    <property type="evidence" value="ECO:0007669"/>
    <property type="project" value="TreeGrafter"/>
</dbReference>
<dbReference type="SUPFAM" id="SSF53850">
    <property type="entry name" value="Periplasmic binding protein-like II"/>
    <property type="match status" value="1"/>
</dbReference>
<keyword evidence="3 6" id="KW-0238">DNA-binding</keyword>
<dbReference type="Gene3D" id="1.10.10.10">
    <property type="entry name" value="Winged helix-like DNA-binding domain superfamily/Winged helix DNA-binding domain"/>
    <property type="match status" value="1"/>
</dbReference>
<dbReference type="Proteomes" id="UP000199664">
    <property type="component" value="Unassembled WGS sequence"/>
</dbReference>
<sequence>MLNLRQLEIFREVIRCQTTVAAAQGLALSQPAVSTAVKQMERQLGFQLFQRQGNRLIPTPEALEMYRDSDPIFSMVQSFSRKVTALRDTRSGSLRLLATPPIANALVPRALARFASSRPELHVDFDVRRTDGVIEGLESGAADLGVSLEPYARPGLEAELIGAGQMVCAMTRDHPLTAKSEISPAMLSGHRMIGFEPGARLGLLLQRDFFAGARPACPIEVRYSNTACLLAEAGLGVALVDSFTAISGSRYRLEVRPLSPRVSVEAYALYQKARAPKRLIRAFIDELKKAVRPAFLETGEDR</sequence>
<evidence type="ECO:0000313" key="6">
    <source>
        <dbReference type="EMBL" id="SEL83673.1"/>
    </source>
</evidence>
<proteinExistence type="inferred from homology"/>
<dbReference type="InterPro" id="IPR037424">
    <property type="entry name" value="NocR_PBP2"/>
</dbReference>
<dbReference type="EMBL" id="FOAN01000005">
    <property type="protein sequence ID" value="SEL83673.1"/>
    <property type="molecule type" value="Genomic_DNA"/>
</dbReference>
<name>A0A1H7TG31_9HYPH</name>
<dbReference type="Pfam" id="PF00126">
    <property type="entry name" value="HTH_1"/>
    <property type="match status" value="1"/>
</dbReference>
<dbReference type="Pfam" id="PF03466">
    <property type="entry name" value="LysR_substrate"/>
    <property type="match status" value="1"/>
</dbReference>
<dbReference type="RefSeq" id="WP_091837065.1">
    <property type="nucleotide sequence ID" value="NZ_FOAN01000005.1"/>
</dbReference>
<dbReference type="PANTHER" id="PTHR30427">
    <property type="entry name" value="TRANSCRIPTIONAL ACTIVATOR PROTEIN LYSR"/>
    <property type="match status" value="1"/>
</dbReference>
<dbReference type="InterPro" id="IPR036390">
    <property type="entry name" value="WH_DNA-bd_sf"/>
</dbReference>